<reference evidence="1 2" key="1">
    <citation type="submission" date="2024-07" db="EMBL/GenBank/DDBJ databases">
        <title>Chromosome-level genome assembly of the water stick insect Ranatra chinensis (Heteroptera: Nepidae).</title>
        <authorList>
            <person name="Liu X."/>
        </authorList>
    </citation>
    <scope>NUCLEOTIDE SEQUENCE [LARGE SCALE GENOMIC DNA]</scope>
    <source>
        <strain evidence="1">Cailab_2021Rc</strain>
        <tissue evidence="1">Muscle</tissue>
    </source>
</reference>
<accession>A0ABD0Y0B7</accession>
<keyword evidence="2" id="KW-1185">Reference proteome</keyword>
<evidence type="ECO:0000313" key="2">
    <source>
        <dbReference type="Proteomes" id="UP001558652"/>
    </source>
</evidence>
<dbReference type="AlphaFoldDB" id="A0ABD0Y0B7"/>
<dbReference type="EMBL" id="JBFDAA010000017">
    <property type="protein sequence ID" value="KAL1116927.1"/>
    <property type="molecule type" value="Genomic_DNA"/>
</dbReference>
<evidence type="ECO:0000313" key="1">
    <source>
        <dbReference type="EMBL" id="KAL1116927.1"/>
    </source>
</evidence>
<protein>
    <recommendedName>
        <fullName evidence="3">Reverse transcriptase</fullName>
    </recommendedName>
</protein>
<gene>
    <name evidence="1" type="ORF">AAG570_005396</name>
</gene>
<name>A0ABD0Y0B7_9HEMI</name>
<sequence>MASERRNMFYETKKQETTEIGDLSSIYRFKISVWIGDGRGQYDGRYYRRMLLAIRSVLSKAREIAMDAKTYVRINRKGTLLFSLFISDMVDFFSIYDCLGEALESAKDLIMLQYADDLVVLAHSWLEVGALRGSWTHLSRRRSAKPNRFGFVQTRNRSSDEGSEFSKKDGKLDVPISVVSCFLLPERLRLITVQEAGDDRNRLGGAGHHPGTSGCLRRRRFEEQCSKATRHSYVSLESCKCAGHMKPAHEPKLRHVNGTTLTESYTNSTLRMASKRRNMFEKNTELERAENGLLFDQQQAETNLPTTG</sequence>
<organism evidence="1 2">
    <name type="scientific">Ranatra chinensis</name>
    <dbReference type="NCBI Taxonomy" id="642074"/>
    <lineage>
        <taxon>Eukaryota</taxon>
        <taxon>Metazoa</taxon>
        <taxon>Ecdysozoa</taxon>
        <taxon>Arthropoda</taxon>
        <taxon>Hexapoda</taxon>
        <taxon>Insecta</taxon>
        <taxon>Pterygota</taxon>
        <taxon>Neoptera</taxon>
        <taxon>Paraneoptera</taxon>
        <taxon>Hemiptera</taxon>
        <taxon>Heteroptera</taxon>
        <taxon>Panheteroptera</taxon>
        <taxon>Nepomorpha</taxon>
        <taxon>Nepidae</taxon>
        <taxon>Ranatrinae</taxon>
        <taxon>Ranatra</taxon>
    </lineage>
</organism>
<comment type="caution">
    <text evidence="1">The sequence shown here is derived from an EMBL/GenBank/DDBJ whole genome shotgun (WGS) entry which is preliminary data.</text>
</comment>
<proteinExistence type="predicted"/>
<dbReference type="Proteomes" id="UP001558652">
    <property type="component" value="Unassembled WGS sequence"/>
</dbReference>
<evidence type="ECO:0008006" key="3">
    <source>
        <dbReference type="Google" id="ProtNLM"/>
    </source>
</evidence>